<protein>
    <submittedName>
        <fullName evidence="1">Uncharacterized protein</fullName>
    </submittedName>
</protein>
<evidence type="ECO:0000313" key="1">
    <source>
        <dbReference type="EMBL" id="ESP92415.1"/>
    </source>
</evidence>
<proteinExistence type="predicted"/>
<name>V4HNN8_PSEL2</name>
<gene>
    <name evidence="1" type="ORF">PL2TA16_04223</name>
</gene>
<evidence type="ECO:0000313" key="2">
    <source>
        <dbReference type="Proteomes" id="UP000017820"/>
    </source>
</evidence>
<dbReference type="PATRIC" id="fig|1353533.3.peg.3174"/>
<dbReference type="Proteomes" id="UP000017820">
    <property type="component" value="Unassembled WGS sequence"/>
</dbReference>
<dbReference type="RefSeq" id="WP_023400046.1">
    <property type="nucleotide sequence ID" value="NZ_AUSV01000051.1"/>
</dbReference>
<dbReference type="AlphaFoldDB" id="V4HNN8"/>
<accession>V4HNN8</accession>
<organism evidence="1 2">
    <name type="scientific">Pseudoalteromonas luteoviolacea (strain 2ta16)</name>
    <dbReference type="NCBI Taxonomy" id="1353533"/>
    <lineage>
        <taxon>Bacteria</taxon>
        <taxon>Pseudomonadati</taxon>
        <taxon>Pseudomonadota</taxon>
        <taxon>Gammaproteobacteria</taxon>
        <taxon>Alteromonadales</taxon>
        <taxon>Pseudoalteromonadaceae</taxon>
        <taxon>Pseudoalteromonas</taxon>
    </lineage>
</organism>
<reference evidence="1 2" key="1">
    <citation type="submission" date="2013-07" db="EMBL/GenBank/DDBJ databases">
        <title>Draft genome sequence of Pseudoalteromonas luteoviolacea 2ta16.</title>
        <authorList>
            <person name="Allen E.E."/>
            <person name="Azam F."/>
            <person name="Podell S."/>
        </authorList>
    </citation>
    <scope>NUCLEOTIDE SEQUENCE [LARGE SCALE GENOMIC DNA]</scope>
    <source>
        <strain evidence="1 2">2ta16</strain>
    </source>
</reference>
<dbReference type="GeneID" id="29923157"/>
<dbReference type="EMBL" id="AUSV01000051">
    <property type="protein sequence ID" value="ESP92415.1"/>
    <property type="molecule type" value="Genomic_DNA"/>
</dbReference>
<comment type="caution">
    <text evidence="1">The sequence shown here is derived from an EMBL/GenBank/DDBJ whole genome shotgun (WGS) entry which is preliminary data.</text>
</comment>
<sequence>MTIDFKFYTGGIVTNTGTGDVNDFYTALKKHEATINSLATSQRPLKIYVGYHGSAGDASSAKGGYSHPFTDVEMQQVEKIADLFQDRVRLIVSQNSPFSDAVIEAAIDEGNAFFTWCYSDSRIRQFFRISNSYDV</sequence>